<evidence type="ECO:0000256" key="2">
    <source>
        <dbReference type="ARBA" id="ARBA00023002"/>
    </source>
</evidence>
<dbReference type="InterPro" id="IPR009100">
    <property type="entry name" value="AcylCoA_DH/oxidase_NM_dom_sf"/>
</dbReference>
<feature type="domain" description="Acyl-CoA oxidase/dehydrogenase middle" evidence="3">
    <location>
        <begin position="129"/>
        <end position="221"/>
    </location>
</feature>
<dbReference type="Proteomes" id="UP000626844">
    <property type="component" value="Unassembled WGS sequence"/>
</dbReference>
<reference evidence="6" key="1">
    <citation type="submission" date="2020-09" db="EMBL/GenBank/DDBJ databases">
        <title>A novel bacterium of genus Bacillus, isolated from South China Sea.</title>
        <authorList>
            <person name="Huang H."/>
            <person name="Mo K."/>
            <person name="Hu Y."/>
        </authorList>
    </citation>
    <scope>NUCLEOTIDE SEQUENCE</scope>
    <source>
        <strain evidence="6">IB182487</strain>
    </source>
</reference>
<dbReference type="EMBL" id="JACXAI010000017">
    <property type="protein sequence ID" value="MBD1381360.1"/>
    <property type="molecule type" value="Genomic_DNA"/>
</dbReference>
<keyword evidence="7" id="KW-1185">Reference proteome</keyword>
<sequence length="388" mass="43444">MHYLDASFIKTKIQADRLKLADELKILFSKRAAKHDEEATFPFDNFDNLKEYGFTHLTVPKKYGGKELSLYEFLQIQERIAQGDAATALSLGWHLGIIMNLRETNKWPQGLFEKVCKEIITENKLINSAATEPRSGSPARGGKPETTAELINNRWVLNGKKTYASLAPALDYFIITATIIESGSVAEFLVSKGAEGLKIEETWDTLGMRATRSDDLILTNVTVEKEALIGTREKAGKPKPQGWLLHIPACYVGVAMAARNEAIQFSKDYQPNSANHPICEFPEVQQKIALMEIELMTTRQFMYSTAERWDQANKEERERMGTDLAAVKYVATNSSVKVVDLAMRIVGAHSLSKSSPMQRYYRDVRAGLHNPPADEMTLKVLAKRALGS</sequence>
<dbReference type="InterPro" id="IPR013107">
    <property type="entry name" value="Acyl-CoA_DH_C"/>
</dbReference>
<dbReference type="PIRSF" id="PIRSF016578">
    <property type="entry name" value="HsaA"/>
    <property type="match status" value="1"/>
</dbReference>
<dbReference type="InterPro" id="IPR037069">
    <property type="entry name" value="AcylCoA_DH/ox_N_sf"/>
</dbReference>
<dbReference type="Gene3D" id="1.20.140.10">
    <property type="entry name" value="Butyryl-CoA Dehydrogenase, subunit A, domain 3"/>
    <property type="match status" value="1"/>
</dbReference>
<dbReference type="CDD" id="cd00567">
    <property type="entry name" value="ACAD"/>
    <property type="match status" value="1"/>
</dbReference>
<proteinExistence type="predicted"/>
<dbReference type="PANTHER" id="PTHR43884">
    <property type="entry name" value="ACYL-COA DEHYDROGENASE"/>
    <property type="match status" value="1"/>
</dbReference>
<keyword evidence="1" id="KW-0285">Flavoprotein</keyword>
<feature type="domain" description="Acyl-CoA dehydrogenase C-terminal" evidence="5">
    <location>
        <begin position="248"/>
        <end position="367"/>
    </location>
</feature>
<dbReference type="Gene3D" id="2.40.110.10">
    <property type="entry name" value="Butyryl-CoA Dehydrogenase, subunit A, domain 2"/>
    <property type="match status" value="1"/>
</dbReference>
<dbReference type="RefSeq" id="WP_191158954.1">
    <property type="nucleotide sequence ID" value="NZ_JACXAI010000017.1"/>
</dbReference>
<dbReference type="PANTHER" id="PTHR43884:SF25">
    <property type="entry name" value="ACYL-COA DEHYDROGENASE YDBM-RELATED"/>
    <property type="match status" value="1"/>
</dbReference>
<dbReference type="InterPro" id="IPR046373">
    <property type="entry name" value="Acyl-CoA_Oxase/DH_mid-dom_sf"/>
</dbReference>
<dbReference type="Gene3D" id="1.10.540.10">
    <property type="entry name" value="Acyl-CoA dehydrogenase/oxidase, N-terminal domain"/>
    <property type="match status" value="1"/>
</dbReference>
<keyword evidence="2" id="KW-0560">Oxidoreductase</keyword>
<dbReference type="GO" id="GO:0050660">
    <property type="term" value="F:flavin adenine dinucleotide binding"/>
    <property type="evidence" value="ECO:0007669"/>
    <property type="project" value="InterPro"/>
</dbReference>
<gene>
    <name evidence="6" type="ORF">IC621_14055</name>
</gene>
<dbReference type="InterPro" id="IPR006091">
    <property type="entry name" value="Acyl-CoA_Oxase/DH_mid-dom"/>
</dbReference>
<evidence type="ECO:0000259" key="4">
    <source>
        <dbReference type="Pfam" id="PF02771"/>
    </source>
</evidence>
<dbReference type="InterPro" id="IPR036250">
    <property type="entry name" value="AcylCo_DH-like_C"/>
</dbReference>
<dbReference type="SUPFAM" id="SSF47203">
    <property type="entry name" value="Acyl-CoA dehydrogenase C-terminal domain-like"/>
    <property type="match status" value="1"/>
</dbReference>
<feature type="domain" description="Acyl-CoA dehydrogenase/oxidase N-terminal" evidence="4">
    <location>
        <begin position="30"/>
        <end position="100"/>
    </location>
</feature>
<evidence type="ECO:0000313" key="7">
    <source>
        <dbReference type="Proteomes" id="UP000626844"/>
    </source>
</evidence>
<dbReference type="Pfam" id="PF02771">
    <property type="entry name" value="Acyl-CoA_dh_N"/>
    <property type="match status" value="1"/>
</dbReference>
<evidence type="ECO:0000313" key="6">
    <source>
        <dbReference type="EMBL" id="MBD1381360.1"/>
    </source>
</evidence>
<dbReference type="InterPro" id="IPR013786">
    <property type="entry name" value="AcylCoA_DH/ox_N"/>
</dbReference>
<evidence type="ECO:0000259" key="5">
    <source>
        <dbReference type="Pfam" id="PF08028"/>
    </source>
</evidence>
<dbReference type="GO" id="GO:0003995">
    <property type="term" value="F:acyl-CoA dehydrogenase activity"/>
    <property type="evidence" value="ECO:0007669"/>
    <property type="project" value="TreeGrafter"/>
</dbReference>
<evidence type="ECO:0000256" key="1">
    <source>
        <dbReference type="ARBA" id="ARBA00022630"/>
    </source>
</evidence>
<accession>A0A926NIG9</accession>
<organism evidence="6 7">
    <name type="scientific">Metabacillus arenae</name>
    <dbReference type="NCBI Taxonomy" id="2771434"/>
    <lineage>
        <taxon>Bacteria</taxon>
        <taxon>Bacillati</taxon>
        <taxon>Bacillota</taxon>
        <taxon>Bacilli</taxon>
        <taxon>Bacillales</taxon>
        <taxon>Bacillaceae</taxon>
        <taxon>Metabacillus</taxon>
    </lineage>
</organism>
<protein>
    <submittedName>
        <fullName evidence="6">Acyl-CoA/acyl-ACP dehydrogenase</fullName>
    </submittedName>
</protein>
<dbReference type="Pfam" id="PF02770">
    <property type="entry name" value="Acyl-CoA_dh_M"/>
    <property type="match status" value="1"/>
</dbReference>
<dbReference type="SUPFAM" id="SSF56645">
    <property type="entry name" value="Acyl-CoA dehydrogenase NM domain-like"/>
    <property type="match status" value="1"/>
</dbReference>
<comment type="caution">
    <text evidence="6">The sequence shown here is derived from an EMBL/GenBank/DDBJ whole genome shotgun (WGS) entry which is preliminary data.</text>
</comment>
<name>A0A926NIG9_9BACI</name>
<evidence type="ECO:0000259" key="3">
    <source>
        <dbReference type="Pfam" id="PF02770"/>
    </source>
</evidence>
<dbReference type="AlphaFoldDB" id="A0A926NIG9"/>
<dbReference type="Pfam" id="PF08028">
    <property type="entry name" value="Acyl-CoA_dh_2"/>
    <property type="match status" value="1"/>
</dbReference>